<sequence>MLEDSEVLEEQILKENLKEAATIVSQIVREDEVVANEVREMIAMGIYNDDVILFKDLFVPQGNPILKSSNVKATQFEKKFDGVLSQNGNLKSSNNLKEYLIENEISIYEPYPMEDYAVDLRKPTITYHSIDNPYESVGYEPQSDGTY</sequence>
<gene>
    <name evidence="1" type="ORF">JCM15548_13789</name>
</gene>
<organism evidence="1 2">
    <name type="scientific">Geofilum rubicundum JCM 15548</name>
    <dbReference type="NCBI Taxonomy" id="1236989"/>
    <lineage>
        <taxon>Bacteria</taxon>
        <taxon>Pseudomonadati</taxon>
        <taxon>Bacteroidota</taxon>
        <taxon>Bacteroidia</taxon>
        <taxon>Marinilabiliales</taxon>
        <taxon>Marinilabiliaceae</taxon>
        <taxon>Geofilum</taxon>
    </lineage>
</organism>
<evidence type="ECO:0000313" key="1">
    <source>
        <dbReference type="EMBL" id="GAO31429.1"/>
    </source>
</evidence>
<reference evidence="1 2" key="1">
    <citation type="journal article" date="2015" name="Microbes Environ.">
        <title>Distribution and evolution of nitrogen fixation genes in the phylum bacteroidetes.</title>
        <authorList>
            <person name="Inoue J."/>
            <person name="Oshima K."/>
            <person name="Suda W."/>
            <person name="Sakamoto M."/>
            <person name="Iino T."/>
            <person name="Noda S."/>
            <person name="Hongoh Y."/>
            <person name="Hattori M."/>
            <person name="Ohkuma M."/>
        </authorList>
    </citation>
    <scope>NUCLEOTIDE SEQUENCE [LARGE SCALE GENOMIC DNA]</scope>
    <source>
        <strain evidence="1">JCM 15548</strain>
    </source>
</reference>
<name>A0A0E9M1S2_9BACT</name>
<dbReference type="AlphaFoldDB" id="A0A0E9M1S2"/>
<proteinExistence type="predicted"/>
<keyword evidence="2" id="KW-1185">Reference proteome</keyword>
<dbReference type="EMBL" id="BAZW01000048">
    <property type="protein sequence ID" value="GAO31429.1"/>
    <property type="molecule type" value="Genomic_DNA"/>
</dbReference>
<accession>A0A0E9M1S2</accession>
<comment type="caution">
    <text evidence="1">The sequence shown here is derived from an EMBL/GenBank/DDBJ whole genome shotgun (WGS) entry which is preliminary data.</text>
</comment>
<dbReference type="Proteomes" id="UP000032900">
    <property type="component" value="Unassembled WGS sequence"/>
</dbReference>
<evidence type="ECO:0000313" key="2">
    <source>
        <dbReference type="Proteomes" id="UP000032900"/>
    </source>
</evidence>
<protein>
    <submittedName>
        <fullName evidence="1">Uncharacterized protein</fullName>
    </submittedName>
</protein>